<dbReference type="AlphaFoldDB" id="A0A1M5D9S2"/>
<feature type="region of interest" description="Disordered" evidence="1">
    <location>
        <begin position="81"/>
        <end position="186"/>
    </location>
</feature>
<protein>
    <recommendedName>
        <fullName evidence="5">Peptidase propeptide and YPEB domain-containing protein</fullName>
    </recommendedName>
</protein>
<feature type="chain" id="PRO_5012273989" description="Peptidase propeptide and YPEB domain-containing protein" evidence="2">
    <location>
        <begin position="20"/>
        <end position="186"/>
    </location>
</feature>
<feature type="compositionally biased region" description="Basic and acidic residues" evidence="1">
    <location>
        <begin position="93"/>
        <end position="107"/>
    </location>
</feature>
<feature type="compositionally biased region" description="Basic and acidic residues" evidence="1">
    <location>
        <begin position="131"/>
        <end position="140"/>
    </location>
</feature>
<feature type="compositionally biased region" description="Gly residues" evidence="1">
    <location>
        <begin position="141"/>
        <end position="155"/>
    </location>
</feature>
<keyword evidence="4" id="KW-1185">Reference proteome</keyword>
<dbReference type="Proteomes" id="UP000183987">
    <property type="component" value="Unassembled WGS sequence"/>
</dbReference>
<evidence type="ECO:0000313" key="3">
    <source>
        <dbReference type="EMBL" id="SHF63819.1"/>
    </source>
</evidence>
<keyword evidence="2" id="KW-0732">Signal</keyword>
<feature type="compositionally biased region" description="Gly residues" evidence="1">
    <location>
        <begin position="169"/>
        <end position="178"/>
    </location>
</feature>
<evidence type="ECO:0008006" key="5">
    <source>
        <dbReference type="Google" id="ProtNLM"/>
    </source>
</evidence>
<proteinExistence type="predicted"/>
<evidence type="ECO:0000256" key="2">
    <source>
        <dbReference type="SAM" id="SignalP"/>
    </source>
</evidence>
<feature type="signal peptide" evidence="2">
    <location>
        <begin position="1"/>
        <end position="19"/>
    </location>
</feature>
<feature type="compositionally biased region" description="Basic and acidic residues" evidence="1">
    <location>
        <begin position="157"/>
        <end position="168"/>
    </location>
</feature>
<gene>
    <name evidence="3" type="ORF">SAMN05444339_10994</name>
</gene>
<dbReference type="STRING" id="366533.SAMN05444339_10994"/>
<evidence type="ECO:0000313" key="4">
    <source>
        <dbReference type="Proteomes" id="UP000183987"/>
    </source>
</evidence>
<evidence type="ECO:0000256" key="1">
    <source>
        <dbReference type="SAM" id="MobiDB-lite"/>
    </source>
</evidence>
<name>A0A1M5D9S2_LOKAT</name>
<reference evidence="4" key="1">
    <citation type="submission" date="2016-11" db="EMBL/GenBank/DDBJ databases">
        <authorList>
            <person name="Varghese N."/>
            <person name="Submissions S."/>
        </authorList>
    </citation>
    <scope>NUCLEOTIDE SEQUENCE [LARGE SCALE GENOMIC DNA]</scope>
    <source>
        <strain evidence="4">DSM 29326</strain>
    </source>
</reference>
<feature type="compositionally biased region" description="Gly residues" evidence="1">
    <location>
        <begin position="108"/>
        <end position="130"/>
    </location>
</feature>
<dbReference type="EMBL" id="FQUE01000009">
    <property type="protein sequence ID" value="SHF63819.1"/>
    <property type="molecule type" value="Genomic_DNA"/>
</dbReference>
<dbReference type="OrthoDB" id="7869758at2"/>
<sequence>MLKHLILPCLCLLPSLAAAETVQESILSQLRDQGFTRIEVSRTLLGRTRLEATSDRLEREMVFNPQTGEILRDYWQERNDDGRAAPQIMDPQGGREDRSGRGSDDSGGRGGSGSGKGGDDGGGSGNSGRGGGDDGDRGGGSDDGGGNSGRGGGDDGGGDRGGSDDGGKGDGGGHGGRGGGDDGDDD</sequence>
<dbReference type="RefSeq" id="WP_072858276.1">
    <property type="nucleotide sequence ID" value="NZ_FQUE01000009.1"/>
</dbReference>
<organism evidence="3 4">
    <name type="scientific">Loktanella atrilutea</name>
    <dbReference type="NCBI Taxonomy" id="366533"/>
    <lineage>
        <taxon>Bacteria</taxon>
        <taxon>Pseudomonadati</taxon>
        <taxon>Pseudomonadota</taxon>
        <taxon>Alphaproteobacteria</taxon>
        <taxon>Rhodobacterales</taxon>
        <taxon>Roseobacteraceae</taxon>
        <taxon>Loktanella</taxon>
    </lineage>
</organism>
<accession>A0A1M5D9S2</accession>